<feature type="binding site" evidence="7">
    <location>
        <begin position="41"/>
        <end position="42"/>
    </location>
    <ligand>
        <name>substrate</name>
    </ligand>
</feature>
<dbReference type="AlphaFoldDB" id="A0A2T5GA82"/>
<dbReference type="PANTHER" id="PTHR21198">
    <property type="entry name" value="GLUTAMATE RACEMASE"/>
    <property type="match status" value="1"/>
</dbReference>
<gene>
    <name evidence="7" type="primary">murI</name>
    <name evidence="8" type="ORF">BLITH_0181</name>
</gene>
<dbReference type="InterPro" id="IPR033134">
    <property type="entry name" value="Asp/Glu_racemase_AS_2"/>
</dbReference>
<dbReference type="Pfam" id="PF01177">
    <property type="entry name" value="Asp_Glu_race"/>
    <property type="match status" value="1"/>
</dbReference>
<dbReference type="GO" id="GO:0008360">
    <property type="term" value="P:regulation of cell shape"/>
    <property type="evidence" value="ECO:0007669"/>
    <property type="project" value="UniProtKB-KW"/>
</dbReference>
<evidence type="ECO:0000256" key="2">
    <source>
        <dbReference type="ARBA" id="ARBA00013090"/>
    </source>
</evidence>
<evidence type="ECO:0000313" key="9">
    <source>
        <dbReference type="Proteomes" id="UP000244016"/>
    </source>
</evidence>
<protein>
    <recommendedName>
        <fullName evidence="2 7">Glutamate racemase</fullName>
        <ecNumber evidence="2 7">5.1.1.3</ecNumber>
    </recommendedName>
</protein>
<dbReference type="EC" id="5.1.1.3" evidence="2 7"/>
<evidence type="ECO:0000256" key="1">
    <source>
        <dbReference type="ARBA" id="ARBA00001602"/>
    </source>
</evidence>
<comment type="function">
    <text evidence="7">Provides the (R)-glutamate required for cell wall biosynthesis.</text>
</comment>
<organism evidence="8 9">
    <name type="scientific">Brockia lithotrophica</name>
    <dbReference type="NCBI Taxonomy" id="933949"/>
    <lineage>
        <taxon>Bacteria</taxon>
        <taxon>Bacillati</taxon>
        <taxon>Bacillota</taxon>
        <taxon>Bacilli</taxon>
        <taxon>Bacillales</taxon>
        <taxon>Bacillales Family X. Incertae Sedis</taxon>
        <taxon>Brockia</taxon>
    </lineage>
</organism>
<comment type="catalytic activity">
    <reaction evidence="1 7">
        <text>L-glutamate = D-glutamate</text>
        <dbReference type="Rhea" id="RHEA:12813"/>
        <dbReference type="ChEBI" id="CHEBI:29985"/>
        <dbReference type="ChEBI" id="CHEBI:29986"/>
        <dbReference type="EC" id="5.1.1.3"/>
    </reaction>
</comment>
<feature type="active site" description="Proton donor/acceptor" evidence="7">
    <location>
        <position position="191"/>
    </location>
</feature>
<evidence type="ECO:0000256" key="5">
    <source>
        <dbReference type="ARBA" id="ARBA00023235"/>
    </source>
</evidence>
<feature type="active site" description="Proton donor/acceptor" evidence="7">
    <location>
        <position position="72"/>
    </location>
</feature>
<dbReference type="PANTHER" id="PTHR21198:SF2">
    <property type="entry name" value="GLUTAMATE RACEMASE"/>
    <property type="match status" value="1"/>
</dbReference>
<dbReference type="PROSITE" id="PS00924">
    <property type="entry name" value="ASP_GLU_RACEMASE_2"/>
    <property type="match status" value="1"/>
</dbReference>
<comment type="caution">
    <text evidence="8">The sequence shown here is derived from an EMBL/GenBank/DDBJ whole genome shotgun (WGS) entry which is preliminary data.</text>
</comment>
<name>A0A2T5GA82_9BACL</name>
<dbReference type="Gene3D" id="3.40.50.1860">
    <property type="match status" value="2"/>
</dbReference>
<keyword evidence="3 7" id="KW-0133">Cell shape</keyword>
<evidence type="ECO:0000256" key="3">
    <source>
        <dbReference type="ARBA" id="ARBA00022960"/>
    </source>
</evidence>
<comment type="pathway">
    <text evidence="7">Cell wall biogenesis; peptidoglycan biosynthesis.</text>
</comment>
<dbReference type="EMBL" id="PEBW01000001">
    <property type="protein sequence ID" value="PTQ53101.1"/>
    <property type="molecule type" value="Genomic_DNA"/>
</dbReference>
<dbReference type="SUPFAM" id="SSF53681">
    <property type="entry name" value="Aspartate/glutamate racemase"/>
    <property type="match status" value="2"/>
</dbReference>
<dbReference type="InterPro" id="IPR001920">
    <property type="entry name" value="Asp/Glu_race"/>
</dbReference>
<comment type="similarity">
    <text evidence="7">Belongs to the aspartate/glutamate racemases family.</text>
</comment>
<keyword evidence="4 7" id="KW-0573">Peptidoglycan synthesis</keyword>
<dbReference type="GO" id="GO:0071555">
    <property type="term" value="P:cell wall organization"/>
    <property type="evidence" value="ECO:0007669"/>
    <property type="project" value="UniProtKB-KW"/>
</dbReference>
<feature type="binding site" evidence="7">
    <location>
        <begin position="192"/>
        <end position="193"/>
    </location>
    <ligand>
        <name>substrate</name>
    </ligand>
</feature>
<dbReference type="Proteomes" id="UP000244016">
    <property type="component" value="Unassembled WGS sequence"/>
</dbReference>
<feature type="binding site" evidence="7">
    <location>
        <begin position="9"/>
        <end position="10"/>
    </location>
    <ligand>
        <name>substrate</name>
    </ligand>
</feature>
<proteinExistence type="inferred from homology"/>
<accession>A0A2T5GA82</accession>
<evidence type="ECO:0000313" key="8">
    <source>
        <dbReference type="EMBL" id="PTQ53101.1"/>
    </source>
</evidence>
<feature type="binding site" evidence="7">
    <location>
        <begin position="73"/>
        <end position="74"/>
    </location>
    <ligand>
        <name>substrate</name>
    </ligand>
</feature>
<reference evidence="8 9" key="1">
    <citation type="submission" date="2017-08" db="EMBL/GenBank/DDBJ databases">
        <title>Burning lignite coal seam in the remote Altai Mountains harbors a hydrogen-driven thermophilic microbial community.</title>
        <authorList>
            <person name="Kadnikov V.V."/>
            <person name="Mardanov A.V."/>
            <person name="Ivasenko D."/>
            <person name="Beletsky A.V."/>
            <person name="Karnachuk O.V."/>
            <person name="Ravin N.V."/>
        </authorList>
    </citation>
    <scope>NUCLEOTIDE SEQUENCE [LARGE SCALE GENOMIC DNA]</scope>
    <source>
        <strain evidence="8">AL31</strain>
    </source>
</reference>
<keyword evidence="5 7" id="KW-0413">Isomerase</keyword>
<dbReference type="InterPro" id="IPR015942">
    <property type="entry name" value="Asp/Glu/hydantoin_racemase"/>
</dbReference>
<dbReference type="UniPathway" id="UPA00219"/>
<dbReference type="GO" id="GO:0009252">
    <property type="term" value="P:peptidoglycan biosynthetic process"/>
    <property type="evidence" value="ECO:0007669"/>
    <property type="project" value="UniProtKB-UniRule"/>
</dbReference>
<evidence type="ECO:0000256" key="4">
    <source>
        <dbReference type="ARBA" id="ARBA00022984"/>
    </source>
</evidence>
<sequence length="280" mass="30454">MTGPIAVFDSGLGGLTVVREILLRLPRASLVYVGDQARSPYGTRSREEIQAFSLEIVRFLLRFRPALVVAACNTVSSVALDVLRRRADVPVLGMVEPGARLAARASAEEIAVLATPVTVASGVYPRLLYHLRPELSVFSKSCPTWVPLLEGGASPARLRRAVCEELASVRILWNGARLNGRRRLRAVLLGCTHYPLLAAYIRECLGEEVYLLNPAEEVAEEVARLYPSTAVGDVLLYTTGEPDFFSRWAEAVLARPARVVHLPLSVLQSSEDAPLPGFGG</sequence>
<dbReference type="NCBIfam" id="TIGR00067">
    <property type="entry name" value="glut_race"/>
    <property type="match status" value="1"/>
</dbReference>
<dbReference type="GO" id="GO:0008881">
    <property type="term" value="F:glutamate racemase activity"/>
    <property type="evidence" value="ECO:0007669"/>
    <property type="project" value="UniProtKB-UniRule"/>
</dbReference>
<keyword evidence="6 7" id="KW-0961">Cell wall biogenesis/degradation</keyword>
<dbReference type="HAMAP" id="MF_00258">
    <property type="entry name" value="Glu_racemase"/>
    <property type="match status" value="1"/>
</dbReference>
<evidence type="ECO:0000256" key="7">
    <source>
        <dbReference type="HAMAP-Rule" id="MF_00258"/>
    </source>
</evidence>
<dbReference type="InterPro" id="IPR004391">
    <property type="entry name" value="Glu_race"/>
</dbReference>
<evidence type="ECO:0000256" key="6">
    <source>
        <dbReference type="ARBA" id="ARBA00023316"/>
    </source>
</evidence>